<name>A0A838CQY4_9BACI</name>
<dbReference type="Pfam" id="PF26344">
    <property type="entry name" value="YuzC"/>
    <property type="match status" value="1"/>
</dbReference>
<reference evidence="1 2" key="1">
    <citation type="journal article" date="2004" name="Extremophiles">
        <title>Halobacillus locisalis sp. nov., a halophilic bacterium isolated from a marine solar saltern of the Yellow Sea in Korea.</title>
        <authorList>
            <person name="Yoon J.H."/>
            <person name="Kang K.H."/>
            <person name="Oh T.K."/>
            <person name="Park Y.H."/>
        </authorList>
    </citation>
    <scope>NUCLEOTIDE SEQUENCE [LARGE SCALE GENOMIC DNA]</scope>
    <source>
        <strain evidence="1 2">KCTC 3788</strain>
    </source>
</reference>
<evidence type="ECO:0000313" key="2">
    <source>
        <dbReference type="Proteomes" id="UP000571017"/>
    </source>
</evidence>
<evidence type="ECO:0000313" key="1">
    <source>
        <dbReference type="EMBL" id="MBA2174155.1"/>
    </source>
</evidence>
<proteinExistence type="predicted"/>
<sequence length="103" mass="12064">MYYHPRYPYYRPYPPVDPEQFTSAANHMEELLKEGEQISSKVKNSQSFATSLMSAAQQSKKDEVEQLLRTVDIHSEMEVSFTPDSLSIRLKRDDCKAKLVYKW</sequence>
<gene>
    <name evidence="1" type="ORF">H0266_04480</name>
</gene>
<organism evidence="1 2">
    <name type="scientific">Halobacillus locisalis</name>
    <dbReference type="NCBI Taxonomy" id="220753"/>
    <lineage>
        <taxon>Bacteria</taxon>
        <taxon>Bacillati</taxon>
        <taxon>Bacillota</taxon>
        <taxon>Bacilli</taxon>
        <taxon>Bacillales</taxon>
        <taxon>Bacillaceae</taxon>
        <taxon>Halobacillus</taxon>
    </lineage>
</organism>
<dbReference type="AlphaFoldDB" id="A0A838CQY4"/>
<protein>
    <submittedName>
        <fullName evidence="1">Uncharacterized protein</fullName>
    </submittedName>
</protein>
<keyword evidence="2" id="KW-1185">Reference proteome</keyword>
<dbReference type="RefSeq" id="WP_181471168.1">
    <property type="nucleotide sequence ID" value="NZ_JACEFG010000001.1"/>
</dbReference>
<comment type="caution">
    <text evidence="1">The sequence shown here is derived from an EMBL/GenBank/DDBJ whole genome shotgun (WGS) entry which is preliminary data.</text>
</comment>
<dbReference type="EMBL" id="JACEFG010000001">
    <property type="protein sequence ID" value="MBA2174155.1"/>
    <property type="molecule type" value="Genomic_DNA"/>
</dbReference>
<dbReference type="Proteomes" id="UP000571017">
    <property type="component" value="Unassembled WGS sequence"/>
</dbReference>
<dbReference type="InterPro" id="IPR058870">
    <property type="entry name" value="YuzC"/>
</dbReference>
<accession>A0A838CQY4</accession>